<dbReference type="Pfam" id="PF04230">
    <property type="entry name" value="PS_pyruv_trans"/>
    <property type="match status" value="1"/>
</dbReference>
<dbReference type="InterPro" id="IPR007345">
    <property type="entry name" value="Polysacch_pyruvyl_Trfase"/>
</dbReference>
<evidence type="ECO:0000313" key="2">
    <source>
        <dbReference type="EMBL" id="RZT97609.1"/>
    </source>
</evidence>
<accession>A0A4Q7VMU2</accession>
<dbReference type="Proteomes" id="UP000293671">
    <property type="component" value="Unassembled WGS sequence"/>
</dbReference>
<gene>
    <name evidence="2" type="ORF">EV670_2000</name>
</gene>
<comment type="caution">
    <text evidence="2">The sequence shown here is derived from an EMBL/GenBank/DDBJ whole genome shotgun (WGS) entry which is preliminary data.</text>
</comment>
<keyword evidence="3" id="KW-1185">Reference proteome</keyword>
<sequence length="387" mass="42526">MKRVGLIDNLQDIPTFIGTKFETASAAEVMKATGGNTGNVAFVHAARKILGNPITRIGWGWTPSVVRERVDHLVICCANQLGKHADLGSWADRLEQFDLPVTLLGLGAQSDTLNVAPEIPAGTVRFLQLVKRLNRSSETNIAVRGTFTQDVLLGHEVPSLAIGCPSLHISPVRDLGASIVATQQRREVQRVAVAAGNPWHGPSASLERVLVDIVDAYQGEYIIQHPESMLQFAFGEVDAISPQAKARFLEVYGQRFGFEELLEWYRRYAGIYVDPATWLRALRRFDLAIGPRYHGVALAIQAGRPGCVITIDSRTEELCLGTAVKHMRMTEAAGLGADELVARAAWSGDDAERFDQARLVKAVEYTHFLQANELQPSEHLQCNARLT</sequence>
<keyword evidence="2" id="KW-0808">Transferase</keyword>
<evidence type="ECO:0000313" key="3">
    <source>
        <dbReference type="Proteomes" id="UP000293671"/>
    </source>
</evidence>
<protein>
    <submittedName>
        <fullName evidence="2">Polysaccharide pyruvyl transferase</fullName>
    </submittedName>
</protein>
<organism evidence="2 3">
    <name type="scientific">Rivibacter subsaxonicus</name>
    <dbReference type="NCBI Taxonomy" id="457575"/>
    <lineage>
        <taxon>Bacteria</taxon>
        <taxon>Pseudomonadati</taxon>
        <taxon>Pseudomonadota</taxon>
        <taxon>Betaproteobacteria</taxon>
        <taxon>Burkholderiales</taxon>
        <taxon>Rivibacter</taxon>
    </lineage>
</organism>
<dbReference type="OrthoDB" id="9767435at2"/>
<evidence type="ECO:0000259" key="1">
    <source>
        <dbReference type="Pfam" id="PF04230"/>
    </source>
</evidence>
<dbReference type="RefSeq" id="WP_130431729.1">
    <property type="nucleotide sequence ID" value="NZ_SHKP01000006.1"/>
</dbReference>
<dbReference type="GO" id="GO:0016740">
    <property type="term" value="F:transferase activity"/>
    <property type="evidence" value="ECO:0007669"/>
    <property type="project" value="UniProtKB-KW"/>
</dbReference>
<reference evidence="2 3" key="1">
    <citation type="submission" date="2019-02" db="EMBL/GenBank/DDBJ databases">
        <title>Genomic Encyclopedia of Type Strains, Phase IV (KMG-IV): sequencing the most valuable type-strain genomes for metagenomic binning, comparative biology and taxonomic classification.</title>
        <authorList>
            <person name="Goeker M."/>
        </authorList>
    </citation>
    <scope>NUCLEOTIDE SEQUENCE [LARGE SCALE GENOMIC DNA]</scope>
    <source>
        <strain evidence="2 3">DSM 19570</strain>
    </source>
</reference>
<dbReference type="EMBL" id="SHKP01000006">
    <property type="protein sequence ID" value="RZT97609.1"/>
    <property type="molecule type" value="Genomic_DNA"/>
</dbReference>
<dbReference type="AlphaFoldDB" id="A0A4Q7VMU2"/>
<name>A0A4Q7VMU2_9BURK</name>
<proteinExistence type="predicted"/>
<feature type="domain" description="Polysaccharide pyruvyl transferase" evidence="1">
    <location>
        <begin position="38"/>
        <end position="313"/>
    </location>
</feature>